<name>A0A5M6I8X3_9PROT</name>
<dbReference type="AlphaFoldDB" id="A0A5M6I8X3"/>
<sequence length="76" mass="8251">MRIKVTEIDQSKSCSEELGTMPIERFLRANEGKAPIMLSGSVNGMTGDEFRAHLENNGRIVLPASIGHVVLVEVVA</sequence>
<accession>A0A5M6I8X3</accession>
<proteinExistence type="predicted"/>
<evidence type="ECO:0000313" key="1">
    <source>
        <dbReference type="EMBL" id="KAA5604387.1"/>
    </source>
</evidence>
<protein>
    <submittedName>
        <fullName evidence="1">Uncharacterized protein</fullName>
    </submittedName>
</protein>
<keyword evidence="2" id="KW-1185">Reference proteome</keyword>
<reference evidence="1 2" key="1">
    <citation type="submission" date="2019-09" db="EMBL/GenBank/DDBJ databases">
        <title>Genome sequence of Roseospira marina, one of the more divergent members of the non-sulfur purple photosynthetic bacterial family, the Rhodospirillaceae.</title>
        <authorList>
            <person name="Meyer T."/>
            <person name="Kyndt J."/>
        </authorList>
    </citation>
    <scope>NUCLEOTIDE SEQUENCE [LARGE SCALE GENOMIC DNA]</scope>
    <source>
        <strain evidence="1 2">DSM 15113</strain>
    </source>
</reference>
<dbReference type="Proteomes" id="UP000324065">
    <property type="component" value="Unassembled WGS sequence"/>
</dbReference>
<evidence type="ECO:0000313" key="2">
    <source>
        <dbReference type="Proteomes" id="UP000324065"/>
    </source>
</evidence>
<organism evidence="1 2">
    <name type="scientific">Roseospira marina</name>
    <dbReference type="NCBI Taxonomy" id="140057"/>
    <lineage>
        <taxon>Bacteria</taxon>
        <taxon>Pseudomonadati</taxon>
        <taxon>Pseudomonadota</taxon>
        <taxon>Alphaproteobacteria</taxon>
        <taxon>Rhodospirillales</taxon>
        <taxon>Rhodospirillaceae</taxon>
        <taxon>Roseospira</taxon>
    </lineage>
</organism>
<gene>
    <name evidence="1" type="ORF">F1188_16125</name>
</gene>
<dbReference type="RefSeq" id="WP_150063479.1">
    <property type="nucleotide sequence ID" value="NZ_JACHII010000014.1"/>
</dbReference>
<comment type="caution">
    <text evidence="1">The sequence shown here is derived from an EMBL/GenBank/DDBJ whole genome shotgun (WGS) entry which is preliminary data.</text>
</comment>
<dbReference type="EMBL" id="VWPJ01000018">
    <property type="protein sequence ID" value="KAA5604387.1"/>
    <property type="molecule type" value="Genomic_DNA"/>
</dbReference>